<dbReference type="InterPro" id="IPR036324">
    <property type="entry name" value="Mn/Fe_SOD_N_sf"/>
</dbReference>
<dbReference type="Pfam" id="PF00081">
    <property type="entry name" value="Sod_Fe_N"/>
    <property type="match status" value="1"/>
</dbReference>
<comment type="caution">
    <text evidence="9">The sequence shown here is derived from an EMBL/GenBank/DDBJ whole genome shotgun (WGS) entry which is preliminary data.</text>
</comment>
<comment type="catalytic activity">
    <reaction evidence="6">
        <text>2 superoxide + 2 H(+) = H2O2 + O2</text>
        <dbReference type="Rhea" id="RHEA:20696"/>
        <dbReference type="ChEBI" id="CHEBI:15378"/>
        <dbReference type="ChEBI" id="CHEBI:15379"/>
        <dbReference type="ChEBI" id="CHEBI:16240"/>
        <dbReference type="ChEBI" id="CHEBI:18421"/>
        <dbReference type="EC" id="1.15.1.1"/>
    </reaction>
</comment>
<feature type="binding site" evidence="5">
    <location>
        <position position="85"/>
    </location>
    <ligand>
        <name>Mn(2+)</name>
        <dbReference type="ChEBI" id="CHEBI:29035"/>
    </ligand>
</feature>
<keyword evidence="4 6" id="KW-0560">Oxidoreductase</keyword>
<dbReference type="FunCoup" id="A0A423PUQ3">
    <property type="interactions" value="452"/>
</dbReference>
<feature type="binding site" evidence="5">
    <location>
        <position position="35"/>
    </location>
    <ligand>
        <name>Mn(2+)</name>
        <dbReference type="ChEBI" id="CHEBI:29035"/>
    </ligand>
</feature>
<dbReference type="AlphaFoldDB" id="A0A423PUQ3"/>
<evidence type="ECO:0000256" key="5">
    <source>
        <dbReference type="PIRSR" id="PIRSR000349-1"/>
    </source>
</evidence>
<dbReference type="InterPro" id="IPR019832">
    <property type="entry name" value="Mn/Fe_SOD_C"/>
</dbReference>
<proteinExistence type="inferred from homology"/>
<name>A0A423PUQ3_9GAMM</name>
<dbReference type="InterPro" id="IPR001189">
    <property type="entry name" value="Mn/Fe_SOD"/>
</dbReference>
<dbReference type="EC" id="1.15.1.1" evidence="2 6"/>
<dbReference type="PROSITE" id="PS00088">
    <property type="entry name" value="SOD_MN"/>
    <property type="match status" value="1"/>
</dbReference>
<comment type="similarity">
    <text evidence="1 6">Belongs to the iron/manganese superoxide dismutase family.</text>
</comment>
<protein>
    <recommendedName>
        <fullName evidence="2 6">Superoxide dismutase</fullName>
        <ecNumber evidence="2 6">1.15.1.1</ecNumber>
    </recommendedName>
</protein>
<feature type="domain" description="Manganese/iron superoxide dismutase N-terminal" evidence="7">
    <location>
        <begin position="11"/>
        <end position="93"/>
    </location>
</feature>
<dbReference type="SUPFAM" id="SSF46609">
    <property type="entry name" value="Fe,Mn superoxide dismutase (SOD), N-terminal domain"/>
    <property type="match status" value="1"/>
</dbReference>
<evidence type="ECO:0000256" key="2">
    <source>
        <dbReference type="ARBA" id="ARBA00012682"/>
    </source>
</evidence>
<dbReference type="GO" id="GO:0046914">
    <property type="term" value="F:transition metal ion binding"/>
    <property type="evidence" value="ECO:0007669"/>
    <property type="project" value="UniProtKB-ARBA"/>
</dbReference>
<dbReference type="InterPro" id="IPR036314">
    <property type="entry name" value="SOD_C_sf"/>
</dbReference>
<dbReference type="PANTHER" id="PTHR43595:SF2">
    <property type="entry name" value="SMALL RIBOSOMAL SUBUNIT PROTEIN MS42"/>
    <property type="match status" value="1"/>
</dbReference>
<comment type="function">
    <text evidence="6">Destroys radicals which are normally produced within the cells and which are toxic to biological systems.</text>
</comment>
<dbReference type="GO" id="GO:0005737">
    <property type="term" value="C:cytoplasm"/>
    <property type="evidence" value="ECO:0007669"/>
    <property type="project" value="TreeGrafter"/>
</dbReference>
<feature type="binding site" evidence="5">
    <location>
        <position position="171"/>
    </location>
    <ligand>
        <name>Mn(2+)</name>
        <dbReference type="ChEBI" id="CHEBI:29035"/>
    </ligand>
</feature>
<evidence type="ECO:0000256" key="1">
    <source>
        <dbReference type="ARBA" id="ARBA00008714"/>
    </source>
</evidence>
<feature type="domain" description="Manganese/iron superoxide dismutase C-terminal" evidence="8">
    <location>
        <begin position="100"/>
        <end position="203"/>
    </location>
</feature>
<evidence type="ECO:0000256" key="4">
    <source>
        <dbReference type="ARBA" id="ARBA00023002"/>
    </source>
</evidence>
<dbReference type="PANTHER" id="PTHR43595">
    <property type="entry name" value="37S RIBOSOMAL PROTEIN S26, MITOCHONDRIAL"/>
    <property type="match status" value="1"/>
</dbReference>
<gene>
    <name evidence="9" type="ORF">SAJA_06765</name>
</gene>
<dbReference type="GO" id="GO:0004784">
    <property type="term" value="F:superoxide dismutase activity"/>
    <property type="evidence" value="ECO:0007669"/>
    <property type="project" value="UniProtKB-EC"/>
</dbReference>
<evidence type="ECO:0000313" key="10">
    <source>
        <dbReference type="Proteomes" id="UP000285310"/>
    </source>
</evidence>
<keyword evidence="10" id="KW-1185">Reference proteome</keyword>
<evidence type="ECO:0000259" key="8">
    <source>
        <dbReference type="Pfam" id="PF02777"/>
    </source>
</evidence>
<evidence type="ECO:0000256" key="6">
    <source>
        <dbReference type="RuleBase" id="RU000414"/>
    </source>
</evidence>
<reference evidence="9 10" key="1">
    <citation type="submission" date="2013-10" db="EMBL/GenBank/DDBJ databases">
        <title>Salinisphaera japonica YTM-1 Genome Sequencing.</title>
        <authorList>
            <person name="Lai Q."/>
            <person name="Li C."/>
            <person name="Shao Z."/>
        </authorList>
    </citation>
    <scope>NUCLEOTIDE SEQUENCE [LARGE SCALE GENOMIC DNA]</scope>
    <source>
        <strain evidence="9 10">YTM-1</strain>
    </source>
</reference>
<dbReference type="Gene3D" id="3.55.40.20">
    <property type="entry name" value="Iron/manganese superoxide dismutase, C-terminal domain"/>
    <property type="match status" value="1"/>
</dbReference>
<dbReference type="Pfam" id="PF02777">
    <property type="entry name" value="Sod_Fe_C"/>
    <property type="match status" value="1"/>
</dbReference>
<evidence type="ECO:0000256" key="3">
    <source>
        <dbReference type="ARBA" id="ARBA00022723"/>
    </source>
</evidence>
<accession>A0A423PUQ3</accession>
<evidence type="ECO:0000259" key="7">
    <source>
        <dbReference type="Pfam" id="PF00081"/>
    </source>
</evidence>
<evidence type="ECO:0000313" key="9">
    <source>
        <dbReference type="EMBL" id="ROO29328.1"/>
    </source>
</evidence>
<dbReference type="FunFam" id="3.55.40.20:FF:000001">
    <property type="entry name" value="Superoxide dismutase"/>
    <property type="match status" value="1"/>
</dbReference>
<dbReference type="SUPFAM" id="SSF54719">
    <property type="entry name" value="Fe,Mn superoxide dismutase (SOD), C-terminal domain"/>
    <property type="match status" value="1"/>
</dbReference>
<dbReference type="InParanoid" id="A0A423PUQ3"/>
<keyword evidence="3 5" id="KW-0479">Metal-binding</keyword>
<dbReference type="PIRSF" id="PIRSF000349">
    <property type="entry name" value="SODismutase"/>
    <property type="match status" value="1"/>
</dbReference>
<organism evidence="9 10">
    <name type="scientific">Salinisphaera japonica YTM-1</name>
    <dbReference type="NCBI Taxonomy" id="1209778"/>
    <lineage>
        <taxon>Bacteria</taxon>
        <taxon>Pseudomonadati</taxon>
        <taxon>Pseudomonadota</taxon>
        <taxon>Gammaproteobacteria</taxon>
        <taxon>Salinisphaerales</taxon>
        <taxon>Salinisphaeraceae</taxon>
        <taxon>Salinisphaera</taxon>
    </lineage>
</organism>
<dbReference type="EMBL" id="AYKG01000016">
    <property type="protein sequence ID" value="ROO29328.1"/>
    <property type="molecule type" value="Genomic_DNA"/>
</dbReference>
<feature type="binding site" evidence="5">
    <location>
        <position position="175"/>
    </location>
    <ligand>
        <name>Mn(2+)</name>
        <dbReference type="ChEBI" id="CHEBI:29035"/>
    </ligand>
</feature>
<dbReference type="PRINTS" id="PR01703">
    <property type="entry name" value="MNSODISMTASE"/>
</dbReference>
<dbReference type="InterPro" id="IPR019833">
    <property type="entry name" value="Mn/Fe_SOD_BS"/>
</dbReference>
<dbReference type="InterPro" id="IPR019831">
    <property type="entry name" value="Mn/Fe_SOD_N"/>
</dbReference>
<dbReference type="Gene3D" id="1.10.287.990">
    <property type="entry name" value="Fe,Mn superoxide dismutase (SOD) domain"/>
    <property type="match status" value="1"/>
</dbReference>
<dbReference type="Proteomes" id="UP000285310">
    <property type="component" value="Unassembled WGS sequence"/>
</dbReference>
<sequence length="209" mass="23421">MRHQKDDNMAFELPDLPYDYDALEPYIDARTMEIHHQKHHNAYLTKFQKAIEGTELEDQDLETILAKAGQHGSGVRNQGGGYFNHILFWESMSPNGGGKPSGALADAIDSSFGSFDDFKEKFTGEATGLFGSGFVWLVPDNGKLKIVPTPNQDNPVMDVVSESGKPIMGLDVWEHAFYLKYQNKKPDYVEAWWSVVDWDGISKKFDAAG</sequence>